<proteinExistence type="predicted"/>
<keyword evidence="2" id="KW-1185">Reference proteome</keyword>
<name>A0A2K9ESG3_9RHOB</name>
<dbReference type="RefSeq" id="WP_101461315.1">
    <property type="nucleotide sequence ID" value="NZ_CP025408.1"/>
</dbReference>
<gene>
    <name evidence="1" type="ORF">CUV01_15840</name>
</gene>
<dbReference type="EMBL" id="CP025408">
    <property type="protein sequence ID" value="AUH34655.1"/>
    <property type="molecule type" value="Genomic_DNA"/>
</dbReference>
<protein>
    <submittedName>
        <fullName evidence="1">Uncharacterized protein</fullName>
    </submittedName>
</protein>
<accession>A0A2K9ESG3</accession>
<organism evidence="1 2">
    <name type="scientific">Paracoccus tegillarcae</name>
    <dbReference type="NCBI Taxonomy" id="1529068"/>
    <lineage>
        <taxon>Bacteria</taxon>
        <taxon>Pseudomonadati</taxon>
        <taxon>Pseudomonadota</taxon>
        <taxon>Alphaproteobacteria</taxon>
        <taxon>Rhodobacterales</taxon>
        <taxon>Paracoccaceae</taxon>
        <taxon>Paracoccus</taxon>
    </lineage>
</organism>
<dbReference type="Proteomes" id="UP000233742">
    <property type="component" value="Chromosome"/>
</dbReference>
<dbReference type="AlphaFoldDB" id="A0A2K9ESG3"/>
<evidence type="ECO:0000313" key="2">
    <source>
        <dbReference type="Proteomes" id="UP000233742"/>
    </source>
</evidence>
<sequence>MRIVVEHETIRRGLILKTTYHAVCCTIHLSHEEQHVIRERNLQKTKLLDRRPATARVDDRDEKFVLLVRDIMDGQTDRFLLSNPASAKLYELELLAALSDLKGWIGLNTDTGSRSVTEL</sequence>
<dbReference type="KEGG" id="paro:CUV01_15840"/>
<reference evidence="1 2" key="1">
    <citation type="submission" date="2017-12" db="EMBL/GenBank/DDBJ databases">
        <authorList>
            <person name="Hurst M.R.H."/>
        </authorList>
    </citation>
    <scope>NUCLEOTIDE SEQUENCE [LARGE SCALE GENOMIC DNA]</scope>
    <source>
        <strain evidence="1 2">BM15</strain>
    </source>
</reference>
<evidence type="ECO:0000313" key="1">
    <source>
        <dbReference type="EMBL" id="AUH34655.1"/>
    </source>
</evidence>
<dbReference type="OrthoDB" id="7854436at2"/>